<gene>
    <name evidence="5" type="ORF">Cflav_PD1499</name>
</gene>
<dbReference type="InterPro" id="IPR036291">
    <property type="entry name" value="NAD(P)-bd_dom_sf"/>
</dbReference>
<dbReference type="PANTHER" id="PTHR43708">
    <property type="entry name" value="CONSERVED EXPRESSED OXIDOREDUCTASE (EUROFUNG)"/>
    <property type="match status" value="1"/>
</dbReference>
<evidence type="ECO:0000313" key="5">
    <source>
        <dbReference type="EMBL" id="EEF58598.1"/>
    </source>
</evidence>
<dbReference type="InterPro" id="IPR055170">
    <property type="entry name" value="GFO_IDH_MocA-like_dom"/>
</dbReference>
<dbReference type="AlphaFoldDB" id="B9XND9"/>
<keyword evidence="2" id="KW-0560">Oxidoreductase</keyword>
<name>B9XND9_PEDPL</name>
<dbReference type="GO" id="GO:0000166">
    <property type="term" value="F:nucleotide binding"/>
    <property type="evidence" value="ECO:0007669"/>
    <property type="project" value="InterPro"/>
</dbReference>
<proteinExistence type="inferred from homology"/>
<reference evidence="5 6" key="1">
    <citation type="journal article" date="2011" name="J. Bacteriol.">
        <title>Genome sequence of 'Pedosphaera parvula' Ellin514, an aerobic Verrucomicrobial isolate from pasture soil.</title>
        <authorList>
            <person name="Kant R."/>
            <person name="van Passel M.W."/>
            <person name="Sangwan P."/>
            <person name="Palva A."/>
            <person name="Lucas S."/>
            <person name="Copeland A."/>
            <person name="Lapidus A."/>
            <person name="Glavina Del Rio T."/>
            <person name="Dalin E."/>
            <person name="Tice H."/>
            <person name="Bruce D."/>
            <person name="Goodwin L."/>
            <person name="Pitluck S."/>
            <person name="Chertkov O."/>
            <person name="Larimer F.W."/>
            <person name="Land M.L."/>
            <person name="Hauser L."/>
            <person name="Brettin T.S."/>
            <person name="Detter J.C."/>
            <person name="Han S."/>
            <person name="de Vos W.M."/>
            <person name="Janssen P.H."/>
            <person name="Smidt H."/>
        </authorList>
    </citation>
    <scope>NUCLEOTIDE SEQUENCE [LARGE SCALE GENOMIC DNA]</scope>
    <source>
        <strain evidence="5 6">Ellin514</strain>
    </source>
</reference>
<feature type="domain" description="Clp R" evidence="4">
    <location>
        <begin position="378"/>
        <end position="521"/>
    </location>
</feature>
<comment type="caution">
    <text evidence="5">The sequence shown here is derived from an EMBL/GenBank/DDBJ whole genome shotgun (WGS) entry which is preliminary data.</text>
</comment>
<dbReference type="Proteomes" id="UP000003688">
    <property type="component" value="Unassembled WGS sequence"/>
</dbReference>
<dbReference type="SUPFAM" id="SSF81923">
    <property type="entry name" value="Double Clp-N motif"/>
    <property type="match status" value="1"/>
</dbReference>
<organism evidence="5 6">
    <name type="scientific">Pedosphaera parvula (strain Ellin514)</name>
    <dbReference type="NCBI Taxonomy" id="320771"/>
    <lineage>
        <taxon>Bacteria</taxon>
        <taxon>Pseudomonadati</taxon>
        <taxon>Verrucomicrobiota</taxon>
        <taxon>Pedosphaerae</taxon>
        <taxon>Pedosphaerales</taxon>
        <taxon>Pedosphaeraceae</taxon>
        <taxon>Pedosphaera</taxon>
    </lineage>
</organism>
<dbReference type="InterPro" id="IPR004176">
    <property type="entry name" value="Clp_R_N"/>
</dbReference>
<dbReference type="EMBL" id="ABOX02000040">
    <property type="protein sequence ID" value="EEF58598.1"/>
    <property type="molecule type" value="Genomic_DNA"/>
</dbReference>
<dbReference type="Gene3D" id="1.10.1780.10">
    <property type="entry name" value="Clp, N-terminal domain"/>
    <property type="match status" value="1"/>
</dbReference>
<evidence type="ECO:0000256" key="2">
    <source>
        <dbReference type="ARBA" id="ARBA00023002"/>
    </source>
</evidence>
<dbReference type="InterPro" id="IPR036628">
    <property type="entry name" value="Clp_N_dom_sf"/>
</dbReference>
<dbReference type="PROSITE" id="PS51903">
    <property type="entry name" value="CLP_R"/>
    <property type="match status" value="1"/>
</dbReference>
<evidence type="ECO:0000313" key="6">
    <source>
        <dbReference type="Proteomes" id="UP000003688"/>
    </source>
</evidence>
<dbReference type="InterPro" id="IPR051317">
    <property type="entry name" value="Gfo/Idh/MocA_oxidoreduct"/>
</dbReference>
<protein>
    <submittedName>
        <fullName evidence="5">Oxidoreductase domain protein</fullName>
    </submittedName>
</protein>
<dbReference type="Pfam" id="PF22725">
    <property type="entry name" value="GFO_IDH_MocA_C3"/>
    <property type="match status" value="1"/>
</dbReference>
<dbReference type="GO" id="GO:0016491">
    <property type="term" value="F:oxidoreductase activity"/>
    <property type="evidence" value="ECO:0007669"/>
    <property type="project" value="UniProtKB-KW"/>
</dbReference>
<evidence type="ECO:0000259" key="4">
    <source>
        <dbReference type="PROSITE" id="PS51903"/>
    </source>
</evidence>
<keyword evidence="3" id="KW-0677">Repeat</keyword>
<dbReference type="Pfam" id="PF02861">
    <property type="entry name" value="Clp_N"/>
    <property type="match status" value="1"/>
</dbReference>
<evidence type="ECO:0000256" key="1">
    <source>
        <dbReference type="ARBA" id="ARBA00010928"/>
    </source>
</evidence>
<dbReference type="Pfam" id="PF01408">
    <property type="entry name" value="GFO_IDH_MocA"/>
    <property type="match status" value="1"/>
</dbReference>
<keyword evidence="6" id="KW-1185">Reference proteome</keyword>
<sequence>MELNLYPPQPRRKDFRIGILGSGFIVNDCHLVAYRKAGFNPVAIASRTLENAQKVALRHGVPKVCNSYDHLLDDPSIEVLDIAVPPHAQLELIRKACARKTAKGILAQKPLGQNLAEAQEAVQLCEAAGILLAVNQNMRYDHSVRAAKTLLDNGTIGEPVIATIEMRGIPHWQPWQAELGWVTLRIMSIHHLDTFRYWFGEPERIYCSTRPDPRTKFPHSDGICTYILEYAKGLRCVGIDDTWTGPAREGCVSDEYIKWRIEGLNGLAIGSIGWCHNPYTTPSTIQYASKGHHGFQAPVWPESWFPDAFVGPMADLLLALENGGQPSTSGYDNLKTMALIDAAYVSAREHLAISPKDVESGDAMKSWRNSSKFQSAWVSNFTPRAQRVLANARKEASRFRHGFVGTEHLLLGLINLGQGTAFTVLSQLGMSFEAVRLEVEKHLPMGPEQSITETIPYSPRTNKVLSLAAREAKALDHTYVGTEHILLGLLQEGAGVGAIVLKKFGVDAAQTRSEILKVLKPDKNKA</sequence>
<comment type="similarity">
    <text evidence="1">Belongs to the Gfo/Idh/MocA family.</text>
</comment>
<evidence type="ECO:0000256" key="3">
    <source>
        <dbReference type="PROSITE-ProRule" id="PRU01251"/>
    </source>
</evidence>
<dbReference type="STRING" id="320771.Cflav_PD1499"/>
<dbReference type="SUPFAM" id="SSF51735">
    <property type="entry name" value="NAD(P)-binding Rossmann-fold domains"/>
    <property type="match status" value="1"/>
</dbReference>
<dbReference type="Gene3D" id="3.30.360.10">
    <property type="entry name" value="Dihydrodipicolinate Reductase, domain 2"/>
    <property type="match status" value="1"/>
</dbReference>
<dbReference type="RefSeq" id="WP_007417326.1">
    <property type="nucleotide sequence ID" value="NZ_ABOX02000040.1"/>
</dbReference>
<dbReference type="Gene3D" id="3.40.50.720">
    <property type="entry name" value="NAD(P)-binding Rossmann-like Domain"/>
    <property type="match status" value="1"/>
</dbReference>
<accession>B9XND9</accession>
<dbReference type="PANTHER" id="PTHR43708:SF5">
    <property type="entry name" value="CONSERVED EXPRESSED OXIDOREDUCTASE (EUROFUNG)-RELATED"/>
    <property type="match status" value="1"/>
</dbReference>
<dbReference type="SUPFAM" id="SSF55347">
    <property type="entry name" value="Glyceraldehyde-3-phosphate dehydrogenase-like, C-terminal domain"/>
    <property type="match status" value="1"/>
</dbReference>
<dbReference type="InterPro" id="IPR000683">
    <property type="entry name" value="Gfo/Idh/MocA-like_OxRdtase_N"/>
</dbReference>